<dbReference type="SUPFAM" id="SSF81653">
    <property type="entry name" value="Calcium ATPase, transduction domain A"/>
    <property type="match status" value="1"/>
</dbReference>
<keyword evidence="6 12" id="KW-0067">ATP-binding</keyword>
<dbReference type="InterPro" id="IPR059000">
    <property type="entry name" value="ATPase_P-type_domA"/>
</dbReference>
<keyword evidence="3 12" id="KW-0812">Transmembrane</keyword>
<dbReference type="NCBIfam" id="TIGR01525">
    <property type="entry name" value="ATPase-IB_hvy"/>
    <property type="match status" value="1"/>
</dbReference>
<keyword evidence="15" id="KW-1185">Reference proteome</keyword>
<keyword evidence="4 12" id="KW-0479">Metal-binding</keyword>
<dbReference type="GO" id="GO:0005507">
    <property type="term" value="F:copper ion binding"/>
    <property type="evidence" value="ECO:0007669"/>
    <property type="project" value="TreeGrafter"/>
</dbReference>
<dbReference type="Gene3D" id="2.70.150.10">
    <property type="entry name" value="Calcium-transporting ATPase, cytoplasmic transduction domain A"/>
    <property type="match status" value="1"/>
</dbReference>
<proteinExistence type="inferred from homology"/>
<dbReference type="InterPro" id="IPR006121">
    <property type="entry name" value="HMA_dom"/>
</dbReference>
<dbReference type="Pfam" id="PF00702">
    <property type="entry name" value="Hydrolase"/>
    <property type="match status" value="1"/>
</dbReference>
<dbReference type="PROSITE" id="PS50846">
    <property type="entry name" value="HMA_2"/>
    <property type="match status" value="1"/>
</dbReference>
<comment type="similarity">
    <text evidence="2 12">Belongs to the cation transport ATPase (P-type) (TC 3.A.3) family. Type IB subfamily.</text>
</comment>
<dbReference type="GO" id="GO:0012505">
    <property type="term" value="C:endomembrane system"/>
    <property type="evidence" value="ECO:0007669"/>
    <property type="project" value="UniProtKB-SubCell"/>
</dbReference>
<dbReference type="CDD" id="cd00371">
    <property type="entry name" value="HMA"/>
    <property type="match status" value="1"/>
</dbReference>
<accession>A0A6M9PKZ7</accession>
<evidence type="ECO:0000256" key="1">
    <source>
        <dbReference type="ARBA" id="ARBA00004127"/>
    </source>
</evidence>
<evidence type="ECO:0000256" key="7">
    <source>
        <dbReference type="ARBA" id="ARBA00022967"/>
    </source>
</evidence>
<dbReference type="Gene3D" id="3.40.1110.10">
    <property type="entry name" value="Calcium-transporting ATPase, cytoplasmic domain N"/>
    <property type="match status" value="1"/>
</dbReference>
<dbReference type="EC" id="7.2.2.9" evidence="10"/>
<dbReference type="InterPro" id="IPR018303">
    <property type="entry name" value="ATPase_P-typ_P_site"/>
</dbReference>
<dbReference type="RefSeq" id="WP_173943043.1">
    <property type="nucleotide sequence ID" value="NZ_CBCSCD010000001.1"/>
</dbReference>
<dbReference type="InterPro" id="IPR036412">
    <property type="entry name" value="HAD-like_sf"/>
</dbReference>
<dbReference type="PANTHER" id="PTHR43520:SF8">
    <property type="entry name" value="P-TYPE CU(+) TRANSPORTER"/>
    <property type="match status" value="1"/>
</dbReference>
<keyword evidence="5 12" id="KW-0547">Nucleotide-binding</keyword>
<evidence type="ECO:0000256" key="3">
    <source>
        <dbReference type="ARBA" id="ARBA00022692"/>
    </source>
</evidence>
<keyword evidence="8 12" id="KW-1133">Transmembrane helix</keyword>
<dbReference type="Proteomes" id="UP000500806">
    <property type="component" value="Chromosome"/>
</dbReference>
<dbReference type="GO" id="GO:0016887">
    <property type="term" value="F:ATP hydrolysis activity"/>
    <property type="evidence" value="ECO:0007669"/>
    <property type="project" value="InterPro"/>
</dbReference>
<organism evidence="14 15">
    <name type="scientific">Polynucleobacter antarcticus</name>
    <dbReference type="NCBI Taxonomy" id="1743162"/>
    <lineage>
        <taxon>Bacteria</taxon>
        <taxon>Pseudomonadati</taxon>
        <taxon>Pseudomonadota</taxon>
        <taxon>Betaproteobacteria</taxon>
        <taxon>Burkholderiales</taxon>
        <taxon>Burkholderiaceae</taxon>
        <taxon>Polynucleobacter</taxon>
    </lineage>
</organism>
<dbReference type="InterPro" id="IPR017969">
    <property type="entry name" value="Heavy-metal-associated_CS"/>
</dbReference>
<evidence type="ECO:0000313" key="14">
    <source>
        <dbReference type="EMBL" id="QKM62884.1"/>
    </source>
</evidence>
<evidence type="ECO:0000256" key="5">
    <source>
        <dbReference type="ARBA" id="ARBA00022741"/>
    </source>
</evidence>
<gene>
    <name evidence="14" type="ORF">DCO16_07330</name>
</gene>
<dbReference type="PROSITE" id="PS01047">
    <property type="entry name" value="HMA_1"/>
    <property type="match status" value="1"/>
</dbReference>
<feature type="transmembrane region" description="Helical" evidence="12">
    <location>
        <begin position="160"/>
        <end position="181"/>
    </location>
</feature>
<evidence type="ECO:0000313" key="15">
    <source>
        <dbReference type="Proteomes" id="UP000500806"/>
    </source>
</evidence>
<feature type="transmembrane region" description="Helical" evidence="12">
    <location>
        <begin position="382"/>
        <end position="406"/>
    </location>
</feature>
<feature type="transmembrane region" description="Helical" evidence="12">
    <location>
        <begin position="128"/>
        <end position="148"/>
    </location>
</feature>
<keyword evidence="12" id="KW-1003">Cell membrane</keyword>
<evidence type="ECO:0000256" key="4">
    <source>
        <dbReference type="ARBA" id="ARBA00022723"/>
    </source>
</evidence>
<dbReference type="EMBL" id="CP028941">
    <property type="protein sequence ID" value="QKM62884.1"/>
    <property type="molecule type" value="Genomic_DNA"/>
</dbReference>
<dbReference type="SFLD" id="SFLDS00003">
    <property type="entry name" value="Haloacid_Dehalogenase"/>
    <property type="match status" value="1"/>
</dbReference>
<feature type="transmembrane region" description="Helical" evidence="12">
    <location>
        <begin position="187"/>
        <end position="207"/>
    </location>
</feature>
<evidence type="ECO:0000256" key="11">
    <source>
        <dbReference type="ARBA" id="ARBA00047424"/>
    </source>
</evidence>
<evidence type="ECO:0000256" key="6">
    <source>
        <dbReference type="ARBA" id="ARBA00022840"/>
    </source>
</evidence>
<dbReference type="InterPro" id="IPR001757">
    <property type="entry name" value="P_typ_ATPase"/>
</dbReference>
<dbReference type="PROSITE" id="PS00154">
    <property type="entry name" value="ATPASE_E1_E2"/>
    <property type="match status" value="1"/>
</dbReference>
<feature type="transmembrane region" description="Helical" evidence="12">
    <location>
        <begin position="353"/>
        <end position="376"/>
    </location>
</feature>
<dbReference type="SUPFAM" id="SSF55008">
    <property type="entry name" value="HMA, heavy metal-associated domain"/>
    <property type="match status" value="1"/>
</dbReference>
<dbReference type="PRINTS" id="PR00119">
    <property type="entry name" value="CATATPASE"/>
</dbReference>
<dbReference type="Gene3D" id="3.30.70.100">
    <property type="match status" value="1"/>
</dbReference>
<dbReference type="GO" id="GO:0055070">
    <property type="term" value="P:copper ion homeostasis"/>
    <property type="evidence" value="ECO:0007669"/>
    <property type="project" value="TreeGrafter"/>
</dbReference>
<dbReference type="Pfam" id="PF00122">
    <property type="entry name" value="E1-E2_ATPase"/>
    <property type="match status" value="1"/>
</dbReference>
<dbReference type="FunFam" id="2.70.150.10:FF:000002">
    <property type="entry name" value="Copper-transporting ATPase 1, putative"/>
    <property type="match status" value="1"/>
</dbReference>
<sequence length="779" mass="82474">MTTSKLTHSEFFTLDIGGMTCASCLNRVEKALSSIPGVEAATVNLATEQARIRIKPGTASLEDIINAVEKTGYSAKESTPQGNASRDVAKSFWAADGLARVVLGFMLSTPLFLPMVLMPFGVDWSLSGWWQLALATPVQFILGWRFYVAGYKSLMAGAGNMDLLVALGTSAAYGLSLYLLLNSSHAHELYFEGSAVIICMVLLGKWLEARAKQQTSEAIRALQKLWPEHAKVIDRQLTELGSSSIRPDQYRDLPLDQVLPGDRVWVLPGERIPVDGTILSGTSHVDESLLTGESTPVKKSVDAKVIGGSLNGEGALVVSAVAVGVESVLSQIIRLVEDAQTQKAPIQKLVDQVSAIFVPAVIVLALITGLGNWLYLDSISIAILRAVSVLVIACPCALGLATPAAIMAGTGVAARFGILIKDPQVLEQAHRLDIVAFDKTGTLTIGKPRLLQLLAFDHVKVSADEILATAAGLQLGSEHPLARALIDFAKDQHVLPISTSASTALPGIGIEGIPMTGAFAGHTVRLQSVSSLENSSILPAVLKKAQDFFDQGHTVSVLMDASSSQDITVSSNLTPIAILAFGDELKPHAKQAITALHALSIRTVMISGDNLAAAQTVAQSIGIDDVFAQIMPGNKANIIQQLQTSSLFSSASSNSASGKKHYVAMVGDGVNDAPALAMADVGMAMSTGTDVAMQAAGITLMRGDPSLVADAIDISKRTWNKIRQNLFWAFAFNTIGIPMAAFGYLSPMLAGSAMALSSFFVLSNALLLKRWRPSQLSTQ</sequence>
<evidence type="ECO:0000256" key="8">
    <source>
        <dbReference type="ARBA" id="ARBA00022989"/>
    </source>
</evidence>
<dbReference type="NCBIfam" id="TIGR01494">
    <property type="entry name" value="ATPase_P-type"/>
    <property type="match status" value="2"/>
</dbReference>
<keyword evidence="9 12" id="KW-0472">Membrane</keyword>
<keyword evidence="7" id="KW-1278">Translocase</keyword>
<dbReference type="CDD" id="cd02094">
    <property type="entry name" value="P-type_ATPase_Cu-like"/>
    <property type="match status" value="1"/>
</dbReference>
<dbReference type="SFLD" id="SFLDG00002">
    <property type="entry name" value="C1.7:_P-type_atpase_like"/>
    <property type="match status" value="1"/>
</dbReference>
<dbReference type="AlphaFoldDB" id="A0A6M9PKZ7"/>
<dbReference type="InterPro" id="IPR008250">
    <property type="entry name" value="ATPase_P-typ_transduc_dom_A_sf"/>
</dbReference>
<dbReference type="KEGG" id="pani:DCO16_07330"/>
<feature type="transmembrane region" description="Helical" evidence="12">
    <location>
        <begin position="726"/>
        <end position="745"/>
    </location>
</feature>
<feature type="transmembrane region" description="Helical" evidence="12">
    <location>
        <begin position="751"/>
        <end position="768"/>
    </location>
</feature>
<dbReference type="PRINTS" id="PR00943">
    <property type="entry name" value="CUATPASE"/>
</dbReference>
<dbReference type="InterPro" id="IPR023298">
    <property type="entry name" value="ATPase_P-typ_TM_dom_sf"/>
</dbReference>
<dbReference type="SUPFAM" id="SSF81665">
    <property type="entry name" value="Calcium ATPase, transmembrane domain M"/>
    <property type="match status" value="1"/>
</dbReference>
<name>A0A6M9PKZ7_9BURK</name>
<dbReference type="SUPFAM" id="SSF56784">
    <property type="entry name" value="HAD-like"/>
    <property type="match status" value="1"/>
</dbReference>
<feature type="domain" description="HMA" evidence="13">
    <location>
        <begin position="10"/>
        <end position="76"/>
    </location>
</feature>
<comment type="subcellular location">
    <subcellularLocation>
        <location evidence="12">Cell membrane</location>
    </subcellularLocation>
    <subcellularLocation>
        <location evidence="1">Endomembrane system</location>
        <topology evidence="1">Multi-pass membrane protein</topology>
    </subcellularLocation>
</comment>
<evidence type="ECO:0000256" key="9">
    <source>
        <dbReference type="ARBA" id="ARBA00023136"/>
    </source>
</evidence>
<dbReference type="SFLD" id="SFLDF00027">
    <property type="entry name" value="p-type_atpase"/>
    <property type="match status" value="1"/>
</dbReference>
<dbReference type="GO" id="GO:0005524">
    <property type="term" value="F:ATP binding"/>
    <property type="evidence" value="ECO:0007669"/>
    <property type="project" value="UniProtKB-UniRule"/>
</dbReference>
<dbReference type="FunFam" id="3.30.70.100:FF:000005">
    <property type="entry name" value="Copper-exporting P-type ATPase A"/>
    <property type="match status" value="1"/>
</dbReference>
<evidence type="ECO:0000256" key="10">
    <source>
        <dbReference type="ARBA" id="ARBA00038904"/>
    </source>
</evidence>
<evidence type="ECO:0000256" key="2">
    <source>
        <dbReference type="ARBA" id="ARBA00006024"/>
    </source>
</evidence>
<feature type="transmembrane region" description="Helical" evidence="12">
    <location>
        <begin position="101"/>
        <end position="122"/>
    </location>
</feature>
<dbReference type="InterPro" id="IPR023299">
    <property type="entry name" value="ATPase_P-typ_cyto_dom_N"/>
</dbReference>
<dbReference type="InterPro" id="IPR027256">
    <property type="entry name" value="P-typ_ATPase_IB"/>
</dbReference>
<dbReference type="InterPro" id="IPR044492">
    <property type="entry name" value="P_typ_ATPase_HD_dom"/>
</dbReference>
<evidence type="ECO:0000259" key="13">
    <source>
        <dbReference type="PROSITE" id="PS50846"/>
    </source>
</evidence>
<dbReference type="InterPro" id="IPR036163">
    <property type="entry name" value="HMA_dom_sf"/>
</dbReference>
<dbReference type="GO" id="GO:0043682">
    <property type="term" value="F:P-type divalent copper transporter activity"/>
    <property type="evidence" value="ECO:0007669"/>
    <property type="project" value="UniProtKB-EC"/>
</dbReference>
<comment type="catalytic activity">
    <reaction evidence="11">
        <text>Cu(2+)(in) + ATP + H2O = Cu(2+)(out) + ADP + phosphate + H(+)</text>
        <dbReference type="Rhea" id="RHEA:10376"/>
        <dbReference type="ChEBI" id="CHEBI:15377"/>
        <dbReference type="ChEBI" id="CHEBI:15378"/>
        <dbReference type="ChEBI" id="CHEBI:29036"/>
        <dbReference type="ChEBI" id="CHEBI:30616"/>
        <dbReference type="ChEBI" id="CHEBI:43474"/>
        <dbReference type="ChEBI" id="CHEBI:456216"/>
        <dbReference type="EC" id="7.2.2.9"/>
    </reaction>
</comment>
<dbReference type="InterPro" id="IPR023214">
    <property type="entry name" value="HAD_sf"/>
</dbReference>
<dbReference type="GO" id="GO:0005886">
    <property type="term" value="C:plasma membrane"/>
    <property type="evidence" value="ECO:0007669"/>
    <property type="project" value="UniProtKB-SubCell"/>
</dbReference>
<evidence type="ECO:0000256" key="12">
    <source>
        <dbReference type="RuleBase" id="RU362081"/>
    </source>
</evidence>
<protein>
    <recommendedName>
        <fullName evidence="10">P-type Cu(2+) transporter</fullName>
        <ecNumber evidence="10">7.2.2.9</ecNumber>
    </recommendedName>
</protein>
<dbReference type="Gene3D" id="3.40.50.1000">
    <property type="entry name" value="HAD superfamily/HAD-like"/>
    <property type="match status" value="1"/>
</dbReference>
<reference evidence="14 15" key="1">
    <citation type="submission" date="2018-04" db="EMBL/GenBank/DDBJ databases">
        <title>Polynucleobacter sp. LimPoW16 genome.</title>
        <authorList>
            <person name="Hahn M.W."/>
        </authorList>
    </citation>
    <scope>NUCLEOTIDE SEQUENCE [LARGE SCALE GENOMIC DNA]</scope>
    <source>
        <strain evidence="14 15">LimPoW16</strain>
    </source>
</reference>
<dbReference type="Pfam" id="PF00403">
    <property type="entry name" value="HMA"/>
    <property type="match status" value="1"/>
</dbReference>
<dbReference type="PANTHER" id="PTHR43520">
    <property type="entry name" value="ATP7, ISOFORM B"/>
    <property type="match status" value="1"/>
</dbReference>